<keyword evidence="2" id="KW-1185">Reference proteome</keyword>
<reference evidence="1 2" key="1">
    <citation type="submission" date="2018-10" db="EMBL/GenBank/DDBJ databases">
        <title>A high-quality apple genome assembly.</title>
        <authorList>
            <person name="Hu J."/>
        </authorList>
    </citation>
    <scope>NUCLEOTIDE SEQUENCE [LARGE SCALE GENOMIC DNA]</scope>
    <source>
        <strain evidence="2">cv. HFTH1</strain>
        <tissue evidence="1">Young leaf</tissue>
    </source>
</reference>
<organism evidence="1 2">
    <name type="scientific">Malus domestica</name>
    <name type="common">Apple</name>
    <name type="synonym">Pyrus malus</name>
    <dbReference type="NCBI Taxonomy" id="3750"/>
    <lineage>
        <taxon>Eukaryota</taxon>
        <taxon>Viridiplantae</taxon>
        <taxon>Streptophyta</taxon>
        <taxon>Embryophyta</taxon>
        <taxon>Tracheophyta</taxon>
        <taxon>Spermatophyta</taxon>
        <taxon>Magnoliopsida</taxon>
        <taxon>eudicotyledons</taxon>
        <taxon>Gunneridae</taxon>
        <taxon>Pentapetalae</taxon>
        <taxon>rosids</taxon>
        <taxon>fabids</taxon>
        <taxon>Rosales</taxon>
        <taxon>Rosaceae</taxon>
        <taxon>Amygdaloideae</taxon>
        <taxon>Maleae</taxon>
        <taxon>Malus</taxon>
    </lineage>
</organism>
<gene>
    <name evidence="1" type="ORF">DVH24_027293</name>
</gene>
<accession>A0A498IQ99</accession>
<sequence>MQLVVSYARLKLSFVHQFGLNSNPTESRAMIFLSYTFWDISGILHHWDDLWNSRTRIMARFGYYTSRSRWGPRRGSCSSSISTVPQSTYSALSGKRSPSACDEVAVRYPNGGSTVFYHSNFRPSAIGRGISDDQCQWLLRAVVELSLFGGPDDPEFNLFRGCLWKECGIEVDVENGSSKNDSTCAIPQSTYSALSGKRSPSACDEVAVRYPNGGSTVFYHSNFRPSAIGRGISDDQCQWLLRAVVELSLFGGPDDPGFKLFRGSLWTQCGIEVDVENGSSKNDSTCASSAQD</sequence>
<dbReference type="EMBL" id="RDQH01000337">
    <property type="protein sequence ID" value="RXH84394.1"/>
    <property type="molecule type" value="Genomic_DNA"/>
</dbReference>
<dbReference type="AlphaFoldDB" id="A0A498IQ99"/>
<evidence type="ECO:0000313" key="2">
    <source>
        <dbReference type="Proteomes" id="UP000290289"/>
    </source>
</evidence>
<protein>
    <submittedName>
        <fullName evidence="1">Uncharacterized protein</fullName>
    </submittedName>
</protein>
<dbReference type="Proteomes" id="UP000290289">
    <property type="component" value="Chromosome 11"/>
</dbReference>
<comment type="caution">
    <text evidence="1">The sequence shown here is derived from an EMBL/GenBank/DDBJ whole genome shotgun (WGS) entry which is preliminary data.</text>
</comment>
<proteinExistence type="predicted"/>
<evidence type="ECO:0000313" key="1">
    <source>
        <dbReference type="EMBL" id="RXH84394.1"/>
    </source>
</evidence>
<name>A0A498IQ99_MALDO</name>